<dbReference type="KEGG" id="mtun:MTUNDRAET4_1438"/>
<sequence>MKALKNLTKTGARGRFAPLWSGAPLTHMSQFRVERGRPPGAGAREPKRIEVV</sequence>
<dbReference type="EMBL" id="LR536450">
    <property type="protein sequence ID" value="VFU08331.1"/>
    <property type="molecule type" value="Genomic_DNA"/>
</dbReference>
<evidence type="ECO:0000313" key="2">
    <source>
        <dbReference type="Proteomes" id="UP000294360"/>
    </source>
</evidence>
<organism evidence="1 2">
    <name type="scientific">Methylocella tundrae</name>
    <dbReference type="NCBI Taxonomy" id="227605"/>
    <lineage>
        <taxon>Bacteria</taxon>
        <taxon>Pseudomonadati</taxon>
        <taxon>Pseudomonadota</taxon>
        <taxon>Alphaproteobacteria</taxon>
        <taxon>Hyphomicrobiales</taxon>
        <taxon>Beijerinckiaceae</taxon>
        <taxon>Methylocella</taxon>
    </lineage>
</organism>
<dbReference type="Proteomes" id="UP000294360">
    <property type="component" value="Chromosome"/>
</dbReference>
<evidence type="ECO:0000313" key="1">
    <source>
        <dbReference type="EMBL" id="VFU08331.1"/>
    </source>
</evidence>
<reference evidence="1 2" key="1">
    <citation type="submission" date="2019-03" db="EMBL/GenBank/DDBJ databases">
        <authorList>
            <person name="Kox A.R. M."/>
        </authorList>
    </citation>
    <scope>NUCLEOTIDE SEQUENCE [LARGE SCALE GENOMIC DNA]</scope>
    <source>
        <strain evidence="1">MTUNDRAET4 annotated genome</strain>
    </source>
</reference>
<dbReference type="AlphaFoldDB" id="A0A4U8YWQ8"/>
<name>A0A4U8YWQ8_METTU</name>
<gene>
    <name evidence="1" type="ORF">MTUNDRAET4_1438</name>
</gene>
<protein>
    <submittedName>
        <fullName evidence="1">Uncharacterized protein</fullName>
    </submittedName>
</protein>
<proteinExistence type="predicted"/>
<accession>A0A4U8YWQ8</accession>